<accession>A0ABV6MW74</accession>
<comment type="caution">
    <text evidence="1">The sequence shown here is derived from an EMBL/GenBank/DDBJ whole genome shotgun (WGS) entry which is preliminary data.</text>
</comment>
<protein>
    <submittedName>
        <fullName evidence="1">Uncharacterized protein</fullName>
    </submittedName>
</protein>
<name>A0ABV6MW74_9PSEU</name>
<dbReference type="RefSeq" id="WP_379794186.1">
    <property type="nucleotide sequence ID" value="NZ_JBHLUD010000007.1"/>
</dbReference>
<dbReference type="EMBL" id="JBHLUD010000007">
    <property type="protein sequence ID" value="MFC0544095.1"/>
    <property type="molecule type" value="Genomic_DNA"/>
</dbReference>
<proteinExistence type="predicted"/>
<reference evidence="1 2" key="1">
    <citation type="submission" date="2024-09" db="EMBL/GenBank/DDBJ databases">
        <authorList>
            <person name="Sun Q."/>
            <person name="Mori K."/>
        </authorList>
    </citation>
    <scope>NUCLEOTIDE SEQUENCE [LARGE SCALE GENOMIC DNA]</scope>
    <source>
        <strain evidence="1 2">TBRC 1432</strain>
    </source>
</reference>
<evidence type="ECO:0000313" key="2">
    <source>
        <dbReference type="Proteomes" id="UP001589810"/>
    </source>
</evidence>
<dbReference type="Proteomes" id="UP001589810">
    <property type="component" value="Unassembled WGS sequence"/>
</dbReference>
<evidence type="ECO:0000313" key="1">
    <source>
        <dbReference type="EMBL" id="MFC0544095.1"/>
    </source>
</evidence>
<sequence length="108" mass="12558">MTDDGLCWYGVRCVFRWSWTDRGSRPYEERITLWRAASPAQAIELASREARDYARDNRFEHLDFAQAFALAEDRITQGTEVFSLLRDSELKPEAYLDAFFDTGGEHQS</sequence>
<gene>
    <name evidence="1" type="ORF">ACFFH7_21505</name>
</gene>
<organism evidence="1 2">
    <name type="scientific">Kutzneria chonburiensis</name>
    <dbReference type="NCBI Taxonomy" id="1483604"/>
    <lineage>
        <taxon>Bacteria</taxon>
        <taxon>Bacillati</taxon>
        <taxon>Actinomycetota</taxon>
        <taxon>Actinomycetes</taxon>
        <taxon>Pseudonocardiales</taxon>
        <taxon>Pseudonocardiaceae</taxon>
        <taxon>Kutzneria</taxon>
    </lineage>
</organism>
<keyword evidence="2" id="KW-1185">Reference proteome</keyword>